<keyword evidence="4" id="KW-1185">Reference proteome</keyword>
<dbReference type="PANTHER" id="PTHR22911:SF135">
    <property type="entry name" value="BLR4310 PROTEIN"/>
    <property type="match status" value="1"/>
</dbReference>
<feature type="transmembrane region" description="Helical" evidence="1">
    <location>
        <begin position="262"/>
        <end position="280"/>
    </location>
</feature>
<dbReference type="InterPro" id="IPR000620">
    <property type="entry name" value="EamA_dom"/>
</dbReference>
<sequence>MSARKETVIGVILVLVYTGAISLADAITKQIAGHYEAPQLFAVSGLAVAGLCLVAARPAGRVPRTDFAVPTAARCVLGVLASLAFFLAFRFLPLAEVFLFIGLMPIISAALSGPVLGEPVRPATWGALVIGGLGVFFLFPAGVHDIGPGHAIALFAATSGSLSMVLSRYISNRENRSLAQVFYPNLTLGAVMCLALPLVWQPMSAMEWALVGAYSLALFAARWLCVLALKLLPVHVVTLLMSLQFLWMVWLGNRFFGEQPGLHVYVGAVVVAGAGAVLVIQRLSPRRATEAVT</sequence>
<dbReference type="InterPro" id="IPR037185">
    <property type="entry name" value="EmrE-like"/>
</dbReference>
<keyword evidence="1" id="KW-0472">Membrane</keyword>
<dbReference type="Pfam" id="PF00892">
    <property type="entry name" value="EamA"/>
    <property type="match status" value="1"/>
</dbReference>
<dbReference type="RefSeq" id="WP_093319710.1">
    <property type="nucleotide sequence ID" value="NZ_FOSZ01000001.1"/>
</dbReference>
<dbReference type="OrthoDB" id="7818056at2"/>
<gene>
    <name evidence="3" type="ORF">SAMN04488036_101455</name>
</gene>
<reference evidence="4" key="1">
    <citation type="submission" date="2016-10" db="EMBL/GenBank/DDBJ databases">
        <authorList>
            <person name="Varghese N."/>
            <person name="Submissions S."/>
        </authorList>
    </citation>
    <scope>NUCLEOTIDE SEQUENCE [LARGE SCALE GENOMIC DNA]</scope>
    <source>
        <strain evidence="4">DSM 28453</strain>
    </source>
</reference>
<evidence type="ECO:0000256" key="1">
    <source>
        <dbReference type="SAM" id="Phobius"/>
    </source>
</evidence>
<name>A0A1I4ALQ2_9RHOB</name>
<evidence type="ECO:0000313" key="4">
    <source>
        <dbReference type="Proteomes" id="UP000198851"/>
    </source>
</evidence>
<evidence type="ECO:0000259" key="2">
    <source>
        <dbReference type="Pfam" id="PF00892"/>
    </source>
</evidence>
<feature type="transmembrane region" description="Helical" evidence="1">
    <location>
        <begin position="123"/>
        <end position="143"/>
    </location>
</feature>
<dbReference type="STRING" id="1280847.SAMN04488036_101455"/>
<feature type="transmembrane region" description="Helical" evidence="1">
    <location>
        <begin position="97"/>
        <end position="116"/>
    </location>
</feature>
<feature type="transmembrane region" description="Helical" evidence="1">
    <location>
        <begin position="71"/>
        <end position="91"/>
    </location>
</feature>
<organism evidence="3 4">
    <name type="scientific">Shimia haliotis</name>
    <dbReference type="NCBI Taxonomy" id="1280847"/>
    <lineage>
        <taxon>Bacteria</taxon>
        <taxon>Pseudomonadati</taxon>
        <taxon>Pseudomonadota</taxon>
        <taxon>Alphaproteobacteria</taxon>
        <taxon>Rhodobacterales</taxon>
        <taxon>Roseobacteraceae</taxon>
    </lineage>
</organism>
<dbReference type="Proteomes" id="UP000198851">
    <property type="component" value="Unassembled WGS sequence"/>
</dbReference>
<feature type="transmembrane region" description="Helical" evidence="1">
    <location>
        <begin position="182"/>
        <end position="200"/>
    </location>
</feature>
<feature type="transmembrane region" description="Helical" evidence="1">
    <location>
        <begin position="40"/>
        <end position="59"/>
    </location>
</feature>
<dbReference type="AlphaFoldDB" id="A0A1I4ALQ2"/>
<evidence type="ECO:0000313" key="3">
    <source>
        <dbReference type="EMBL" id="SFK57203.1"/>
    </source>
</evidence>
<feature type="transmembrane region" description="Helical" evidence="1">
    <location>
        <begin position="206"/>
        <end position="224"/>
    </location>
</feature>
<dbReference type="SUPFAM" id="SSF103481">
    <property type="entry name" value="Multidrug resistance efflux transporter EmrE"/>
    <property type="match status" value="2"/>
</dbReference>
<feature type="domain" description="EamA" evidence="2">
    <location>
        <begin position="9"/>
        <end position="138"/>
    </location>
</feature>
<dbReference type="GO" id="GO:0016020">
    <property type="term" value="C:membrane"/>
    <property type="evidence" value="ECO:0007669"/>
    <property type="project" value="InterPro"/>
</dbReference>
<keyword evidence="1" id="KW-1133">Transmembrane helix</keyword>
<dbReference type="PANTHER" id="PTHR22911">
    <property type="entry name" value="ACYL-MALONYL CONDENSING ENZYME-RELATED"/>
    <property type="match status" value="1"/>
</dbReference>
<keyword evidence="1" id="KW-0812">Transmembrane</keyword>
<feature type="transmembrane region" description="Helical" evidence="1">
    <location>
        <begin position="149"/>
        <end position="170"/>
    </location>
</feature>
<accession>A0A1I4ALQ2</accession>
<proteinExistence type="predicted"/>
<feature type="transmembrane region" description="Helical" evidence="1">
    <location>
        <begin position="231"/>
        <end position="250"/>
    </location>
</feature>
<protein>
    <submittedName>
        <fullName evidence="3">EamA-like transporter family protein</fullName>
    </submittedName>
</protein>
<dbReference type="EMBL" id="FOSZ01000001">
    <property type="protein sequence ID" value="SFK57203.1"/>
    <property type="molecule type" value="Genomic_DNA"/>
</dbReference>